<dbReference type="GO" id="GO:0004674">
    <property type="term" value="F:protein serine/threonine kinase activity"/>
    <property type="evidence" value="ECO:0007669"/>
    <property type="project" value="UniProtKB-KW"/>
</dbReference>
<evidence type="ECO:0000256" key="8">
    <source>
        <dbReference type="SAM" id="MobiDB-lite"/>
    </source>
</evidence>
<dbReference type="PROSITE" id="PS00107">
    <property type="entry name" value="PROTEIN_KINASE_ATP"/>
    <property type="match status" value="1"/>
</dbReference>
<dbReference type="InterPro" id="IPR011009">
    <property type="entry name" value="Kinase-like_dom_sf"/>
</dbReference>
<keyword evidence="3" id="KW-0808">Transferase</keyword>
<dbReference type="GO" id="GO:0005524">
    <property type="term" value="F:ATP binding"/>
    <property type="evidence" value="ECO:0007669"/>
    <property type="project" value="UniProtKB-UniRule"/>
</dbReference>
<keyword evidence="9" id="KW-1133">Transmembrane helix</keyword>
<evidence type="ECO:0000256" key="6">
    <source>
        <dbReference type="ARBA" id="ARBA00022840"/>
    </source>
</evidence>
<evidence type="ECO:0000256" key="3">
    <source>
        <dbReference type="ARBA" id="ARBA00022679"/>
    </source>
</evidence>
<feature type="transmembrane region" description="Helical" evidence="9">
    <location>
        <begin position="353"/>
        <end position="374"/>
    </location>
</feature>
<sequence length="606" mass="65211">MLRTLEKYEILEEIGHGGMATVFRARDSKLDRLVALKVMHPHLRGSKEARARFRREAQGVARLRHPCVLEIYDYSGEDSEESFIATELLTGPTLRKFADDHPSIPAEIAACFAIEMCRALSAAHEKGIVHRDVKPENILIHEARCVKLTDFGIADMVDSHTMTATGQILGSPGHMSPEQIEGRDCDARTDVFSLGTVLYFLACGKLPFIGRNPHQVLKRIVDGDYADPLRVQPAIGGKLRAIIVRALAHDPAARYATAADLERDLRAFVADVGIDDPAATLAEYLGDPTRIAHEITQRTIVACTALGKKARDAGDVPAALDQFGRVLALDNGNAEVLALVESVGRARRRTRTLAIAGATIGALALASLGGWMMVGDQDARAGTIEVPITAADPQDAGSIVSAPPDATTTSTSVVALAEPDAGAPIAAEPDAGRTRIATTPRRSDPDPDPGAPPRHVVFAFNPVSVRIGVDGRTPEPYGPRFQNIELTPGRHHFFVESIESCCETASFDETIPAGEGSYLLRRTLESRPALLVVYTNVAADVVVGDGVARGRANGLIEVPITSASRRAELEYTVTAEGHREYRGRVALSAGTDRIERVTLEAEEPPR</sequence>
<dbReference type="PROSITE" id="PS50011">
    <property type="entry name" value="PROTEIN_KINASE_DOM"/>
    <property type="match status" value="1"/>
</dbReference>
<evidence type="ECO:0000256" key="1">
    <source>
        <dbReference type="ARBA" id="ARBA00012513"/>
    </source>
</evidence>
<keyword evidence="4 7" id="KW-0547">Nucleotide-binding</keyword>
<dbReference type="InterPro" id="IPR017441">
    <property type="entry name" value="Protein_kinase_ATP_BS"/>
</dbReference>
<dbReference type="KEGG" id="samy:DB32_007798"/>
<evidence type="ECO:0000256" key="9">
    <source>
        <dbReference type="SAM" id="Phobius"/>
    </source>
</evidence>
<name>A0A0F6SHL4_9BACT</name>
<dbReference type="PANTHER" id="PTHR43289:SF6">
    <property type="entry name" value="SERINE_THREONINE-PROTEIN KINASE NEKL-3"/>
    <property type="match status" value="1"/>
</dbReference>
<keyword evidence="9" id="KW-0812">Transmembrane</keyword>
<evidence type="ECO:0000256" key="5">
    <source>
        <dbReference type="ARBA" id="ARBA00022777"/>
    </source>
</evidence>
<dbReference type="InterPro" id="IPR000719">
    <property type="entry name" value="Prot_kinase_dom"/>
</dbReference>
<dbReference type="EC" id="2.7.11.1" evidence="1"/>
<dbReference type="CDD" id="cd14014">
    <property type="entry name" value="STKc_PknB_like"/>
    <property type="match status" value="1"/>
</dbReference>
<dbReference type="SMART" id="SM00220">
    <property type="entry name" value="S_TKc"/>
    <property type="match status" value="1"/>
</dbReference>
<gene>
    <name evidence="11" type="ORF">DB32_007798</name>
</gene>
<dbReference type="AlphaFoldDB" id="A0A0F6SHL4"/>
<accession>A0A0F6SHL4</accession>
<feature type="region of interest" description="Disordered" evidence="8">
    <location>
        <begin position="420"/>
        <end position="455"/>
    </location>
</feature>
<dbReference type="SUPFAM" id="SSF56112">
    <property type="entry name" value="Protein kinase-like (PK-like)"/>
    <property type="match status" value="1"/>
</dbReference>
<keyword evidence="9" id="KW-0472">Membrane</keyword>
<feature type="binding site" evidence="7">
    <location>
        <position position="37"/>
    </location>
    <ligand>
        <name>ATP</name>
        <dbReference type="ChEBI" id="CHEBI:30616"/>
    </ligand>
</feature>
<reference evidence="11 12" key="1">
    <citation type="submission" date="2015-03" db="EMBL/GenBank/DDBJ databases">
        <title>Genome assembly of Sandaracinus amylolyticus DSM 53668.</title>
        <authorList>
            <person name="Sharma G."/>
            <person name="Subramanian S."/>
        </authorList>
    </citation>
    <scope>NUCLEOTIDE SEQUENCE [LARGE SCALE GENOMIC DNA]</scope>
    <source>
        <strain evidence="11 12">DSM 53668</strain>
    </source>
</reference>
<dbReference type="RefSeq" id="WP_053237596.1">
    <property type="nucleotide sequence ID" value="NZ_CP011125.1"/>
</dbReference>
<evidence type="ECO:0000256" key="7">
    <source>
        <dbReference type="PROSITE-ProRule" id="PRU10141"/>
    </source>
</evidence>
<organism evidence="11 12">
    <name type="scientific">Sandaracinus amylolyticus</name>
    <dbReference type="NCBI Taxonomy" id="927083"/>
    <lineage>
        <taxon>Bacteria</taxon>
        <taxon>Pseudomonadati</taxon>
        <taxon>Myxococcota</taxon>
        <taxon>Polyangia</taxon>
        <taxon>Polyangiales</taxon>
        <taxon>Sandaracinaceae</taxon>
        <taxon>Sandaracinus</taxon>
    </lineage>
</organism>
<dbReference type="Gene3D" id="1.10.510.10">
    <property type="entry name" value="Transferase(Phosphotransferase) domain 1"/>
    <property type="match status" value="1"/>
</dbReference>
<keyword evidence="2 11" id="KW-0723">Serine/threonine-protein kinase</keyword>
<dbReference type="PANTHER" id="PTHR43289">
    <property type="entry name" value="MITOGEN-ACTIVATED PROTEIN KINASE KINASE KINASE 20-RELATED"/>
    <property type="match status" value="1"/>
</dbReference>
<dbReference type="STRING" id="927083.DB32_007798"/>
<evidence type="ECO:0000313" key="12">
    <source>
        <dbReference type="Proteomes" id="UP000034883"/>
    </source>
</evidence>
<proteinExistence type="predicted"/>
<protein>
    <recommendedName>
        <fullName evidence="1">non-specific serine/threonine protein kinase</fullName>
        <ecNumber evidence="1">2.7.11.1</ecNumber>
    </recommendedName>
</protein>
<dbReference type="Gene3D" id="3.30.200.20">
    <property type="entry name" value="Phosphorylase Kinase, domain 1"/>
    <property type="match status" value="1"/>
</dbReference>
<keyword evidence="5 11" id="KW-0418">Kinase</keyword>
<evidence type="ECO:0000259" key="10">
    <source>
        <dbReference type="PROSITE" id="PS50011"/>
    </source>
</evidence>
<dbReference type="EMBL" id="CP011125">
    <property type="protein sequence ID" value="AKF10649.1"/>
    <property type="molecule type" value="Genomic_DNA"/>
</dbReference>
<dbReference type="FunFam" id="1.10.510.10:FF:000021">
    <property type="entry name" value="Serine/threonine protein kinase"/>
    <property type="match status" value="1"/>
</dbReference>
<dbReference type="PROSITE" id="PS00108">
    <property type="entry name" value="PROTEIN_KINASE_ST"/>
    <property type="match status" value="1"/>
</dbReference>
<dbReference type="InterPro" id="IPR008271">
    <property type="entry name" value="Ser/Thr_kinase_AS"/>
</dbReference>
<evidence type="ECO:0000313" key="11">
    <source>
        <dbReference type="EMBL" id="AKF10649.1"/>
    </source>
</evidence>
<keyword evidence="12" id="KW-1185">Reference proteome</keyword>
<keyword evidence="6 7" id="KW-0067">ATP-binding</keyword>
<evidence type="ECO:0000256" key="4">
    <source>
        <dbReference type="ARBA" id="ARBA00022741"/>
    </source>
</evidence>
<dbReference type="Proteomes" id="UP000034883">
    <property type="component" value="Chromosome"/>
</dbReference>
<dbReference type="Pfam" id="PF00069">
    <property type="entry name" value="Pkinase"/>
    <property type="match status" value="1"/>
</dbReference>
<evidence type="ECO:0000256" key="2">
    <source>
        <dbReference type="ARBA" id="ARBA00022527"/>
    </source>
</evidence>
<feature type="domain" description="Protein kinase" evidence="10">
    <location>
        <begin position="8"/>
        <end position="269"/>
    </location>
</feature>